<sequence length="196" mass="20536">MSSASRTTDVQSNSGPTRRRGAASTRTSGQTTTTTTTTIRTTTTRSREWESFRSGPVVVISSDEESGNEIESDSVPSSPAGSNNLDLLSDVGSLSISGRPSSTTETISNLTTAAAGPLVTAENVPVAQPNPTAPTTGYQNNISAKAGPPGTPERASPPPPPYRPQIPHPDTYVDLPRTGKYWVVTCGTEVGIFTTW</sequence>
<evidence type="ECO:0000313" key="3">
    <source>
        <dbReference type="Proteomes" id="UP001465976"/>
    </source>
</evidence>
<dbReference type="Proteomes" id="UP001465976">
    <property type="component" value="Unassembled WGS sequence"/>
</dbReference>
<evidence type="ECO:0000313" key="2">
    <source>
        <dbReference type="EMBL" id="KAL0568349.1"/>
    </source>
</evidence>
<proteinExistence type="predicted"/>
<feature type="compositionally biased region" description="Polar residues" evidence="1">
    <location>
        <begin position="74"/>
        <end position="107"/>
    </location>
</feature>
<name>A0ABR3EZL8_9AGAR</name>
<protein>
    <submittedName>
        <fullName evidence="2">Uncharacterized protein</fullName>
    </submittedName>
</protein>
<keyword evidence="3" id="KW-1185">Reference proteome</keyword>
<dbReference type="EMBL" id="JBAHYK010001361">
    <property type="protein sequence ID" value="KAL0568349.1"/>
    <property type="molecule type" value="Genomic_DNA"/>
</dbReference>
<organism evidence="2 3">
    <name type="scientific">Marasmius crinis-equi</name>
    <dbReference type="NCBI Taxonomy" id="585013"/>
    <lineage>
        <taxon>Eukaryota</taxon>
        <taxon>Fungi</taxon>
        <taxon>Dikarya</taxon>
        <taxon>Basidiomycota</taxon>
        <taxon>Agaricomycotina</taxon>
        <taxon>Agaricomycetes</taxon>
        <taxon>Agaricomycetidae</taxon>
        <taxon>Agaricales</taxon>
        <taxon>Marasmiineae</taxon>
        <taxon>Marasmiaceae</taxon>
        <taxon>Marasmius</taxon>
    </lineage>
</organism>
<feature type="region of interest" description="Disordered" evidence="1">
    <location>
        <begin position="1"/>
        <end position="107"/>
    </location>
</feature>
<feature type="region of interest" description="Disordered" evidence="1">
    <location>
        <begin position="123"/>
        <end position="167"/>
    </location>
</feature>
<accession>A0ABR3EZL8</accession>
<gene>
    <name evidence="2" type="ORF">V5O48_013645</name>
</gene>
<feature type="compositionally biased region" description="Polar residues" evidence="1">
    <location>
        <begin position="1"/>
        <end position="16"/>
    </location>
</feature>
<feature type="compositionally biased region" description="Low complexity" evidence="1">
    <location>
        <begin position="22"/>
        <end position="44"/>
    </location>
</feature>
<evidence type="ECO:0000256" key="1">
    <source>
        <dbReference type="SAM" id="MobiDB-lite"/>
    </source>
</evidence>
<reference evidence="2 3" key="1">
    <citation type="submission" date="2024-02" db="EMBL/GenBank/DDBJ databases">
        <title>A draft genome for the cacao thread blight pathogen Marasmius crinis-equi.</title>
        <authorList>
            <person name="Cohen S.P."/>
            <person name="Baruah I.K."/>
            <person name="Amoako-Attah I."/>
            <person name="Bukari Y."/>
            <person name="Meinhardt L.W."/>
            <person name="Bailey B.A."/>
        </authorList>
    </citation>
    <scope>NUCLEOTIDE SEQUENCE [LARGE SCALE GENOMIC DNA]</scope>
    <source>
        <strain evidence="2 3">GH-76</strain>
    </source>
</reference>
<feature type="compositionally biased region" description="Pro residues" evidence="1">
    <location>
        <begin position="149"/>
        <end position="167"/>
    </location>
</feature>
<feature type="compositionally biased region" description="Polar residues" evidence="1">
    <location>
        <begin position="129"/>
        <end position="143"/>
    </location>
</feature>
<feature type="compositionally biased region" description="Acidic residues" evidence="1">
    <location>
        <begin position="62"/>
        <end position="72"/>
    </location>
</feature>
<comment type="caution">
    <text evidence="2">The sequence shown here is derived from an EMBL/GenBank/DDBJ whole genome shotgun (WGS) entry which is preliminary data.</text>
</comment>